<organism evidence="2 3">
    <name type="scientific">Arachnia propionica</name>
    <dbReference type="NCBI Taxonomy" id="1750"/>
    <lineage>
        <taxon>Bacteria</taxon>
        <taxon>Bacillati</taxon>
        <taxon>Actinomycetota</taxon>
        <taxon>Actinomycetes</taxon>
        <taxon>Propionibacteriales</taxon>
        <taxon>Propionibacteriaceae</taxon>
        <taxon>Arachnia</taxon>
    </lineage>
</organism>
<accession>A0A3S4W6X5</accession>
<dbReference type="OMA" id="LCPHIEW"/>
<dbReference type="Pfam" id="PF11343">
    <property type="entry name" value="DUF3145"/>
    <property type="match status" value="1"/>
</dbReference>
<sequence length="174" mass="18933">MNACTATESLPGARGMIFIHSTPAALCPHLEWAAASVLGAGLSWQWSEQHAEPGSQRAELSWTGPTGSGARLASRLAEFARIRFEVTEEAMLGAEGTRYCYTPSLGPFAATVGVHGDILVPEDRIRHALDTASAKGMSVHQAMERLLGTAWDEELEQFRYSSEDAPIRWLHQVV</sequence>
<name>A0A3S4W6X5_9ACTN</name>
<reference evidence="1" key="2">
    <citation type="submission" date="2021-03" db="EMBL/GenBank/DDBJ databases">
        <title>Human Oral Microbial Genomes.</title>
        <authorList>
            <person name="Johnston C.D."/>
            <person name="Chen T."/>
            <person name="Dewhirst F.E."/>
        </authorList>
    </citation>
    <scope>NUCLEOTIDE SEQUENCE</scope>
    <source>
        <strain evidence="1">F0714</strain>
    </source>
</reference>
<dbReference type="Proteomes" id="UP000677180">
    <property type="component" value="Chromosome"/>
</dbReference>
<evidence type="ECO:0000313" key="2">
    <source>
        <dbReference type="EMBL" id="VEH70141.1"/>
    </source>
</evidence>
<dbReference type="InterPro" id="IPR021491">
    <property type="entry name" value="DUF3145"/>
</dbReference>
<dbReference type="GeneID" id="64406900"/>
<dbReference type="EMBL" id="CP072385">
    <property type="protein sequence ID" value="QUC09866.1"/>
    <property type="molecule type" value="Genomic_DNA"/>
</dbReference>
<keyword evidence="3" id="KW-1185">Reference proteome</keyword>
<proteinExistence type="predicted"/>
<protein>
    <submittedName>
        <fullName evidence="1">DUF3145 domain-containing protein</fullName>
    </submittedName>
    <submittedName>
        <fullName evidence="2">Protein of uncharacterized function (DUF3145)</fullName>
    </submittedName>
</protein>
<evidence type="ECO:0000313" key="3">
    <source>
        <dbReference type="Proteomes" id="UP000273044"/>
    </source>
</evidence>
<evidence type="ECO:0000313" key="1">
    <source>
        <dbReference type="EMBL" id="QUC09866.1"/>
    </source>
</evidence>
<dbReference type="RefSeq" id="WP_014846517.1">
    <property type="nucleotide sequence ID" value="NZ_CAJZDL010000025.1"/>
</dbReference>
<dbReference type="Proteomes" id="UP000273044">
    <property type="component" value="Chromosome"/>
</dbReference>
<reference evidence="2 3" key="1">
    <citation type="submission" date="2018-12" db="EMBL/GenBank/DDBJ databases">
        <authorList>
            <consortium name="Pathogen Informatics"/>
        </authorList>
    </citation>
    <scope>NUCLEOTIDE SEQUENCE [LARGE SCALE GENOMIC DNA]</scope>
    <source>
        <strain evidence="2 3">NCTC12967</strain>
    </source>
</reference>
<dbReference type="AlphaFoldDB" id="A0A3S4W6X5"/>
<gene>
    <name evidence="1" type="ORF">J5A53_08420</name>
    <name evidence="2" type="ORF">NCTC12967_01428</name>
</gene>
<dbReference type="EMBL" id="LR134406">
    <property type="protein sequence ID" value="VEH70141.1"/>
    <property type="molecule type" value="Genomic_DNA"/>
</dbReference>